<dbReference type="Pfam" id="PF11158">
    <property type="entry name" value="DUF2938"/>
    <property type="match status" value="1"/>
</dbReference>
<dbReference type="EMBL" id="OX365700">
    <property type="protein sequence ID" value="CAI4030318.1"/>
    <property type="molecule type" value="Genomic_DNA"/>
</dbReference>
<gene>
    <name evidence="2" type="ORF">DNFV4_00746</name>
</gene>
<feature type="transmembrane region" description="Helical" evidence="1">
    <location>
        <begin position="6"/>
        <end position="28"/>
    </location>
</feature>
<dbReference type="InterPro" id="IPR021329">
    <property type="entry name" value="DUF2938"/>
</dbReference>
<dbReference type="RefSeq" id="WP_289267311.1">
    <property type="nucleotide sequence ID" value="NZ_OX365700.1"/>
</dbReference>
<dbReference type="AlphaFoldDB" id="A0AA86MWF9"/>
<sequence>MSIEQSYIGGAVFVGMGAALIMDLWNLFLKRAFNIASLDYCFVGRWLSHMLLGTFTHARIAAAPKRPAECVIGWTAHFLIGVAFALVLVIPTSGGWLEQPSLFPALLVGVGTVVIPYFIVQPALGLGVASGKTPHPTQARMKSLMTHTAFGVGLYLSAILWRYLMHAYA</sequence>
<feature type="transmembrane region" description="Helical" evidence="1">
    <location>
        <begin position="72"/>
        <end position="90"/>
    </location>
</feature>
<keyword evidence="1" id="KW-1133">Transmembrane helix</keyword>
<keyword evidence="1" id="KW-0812">Transmembrane</keyword>
<proteinExistence type="predicted"/>
<dbReference type="KEGG" id="nti:DNFV4_00746"/>
<name>A0AA86MWF9_9BACT</name>
<feature type="transmembrane region" description="Helical" evidence="1">
    <location>
        <begin position="144"/>
        <end position="164"/>
    </location>
</feature>
<organism evidence="2 3">
    <name type="scientific">Nitrospira tepida</name>
    <dbReference type="NCBI Taxonomy" id="2973512"/>
    <lineage>
        <taxon>Bacteria</taxon>
        <taxon>Pseudomonadati</taxon>
        <taxon>Nitrospirota</taxon>
        <taxon>Nitrospiria</taxon>
        <taxon>Nitrospirales</taxon>
        <taxon>Nitrospiraceae</taxon>
        <taxon>Nitrospira</taxon>
    </lineage>
</organism>
<evidence type="ECO:0000313" key="3">
    <source>
        <dbReference type="Proteomes" id="UP001179121"/>
    </source>
</evidence>
<accession>A0AA86MWF9</accession>
<keyword evidence="3" id="KW-1185">Reference proteome</keyword>
<keyword evidence="1" id="KW-0472">Membrane</keyword>
<reference evidence="2" key="1">
    <citation type="submission" date="2022-10" db="EMBL/GenBank/DDBJ databases">
        <authorList>
            <person name="Koch H."/>
        </authorList>
    </citation>
    <scope>NUCLEOTIDE SEQUENCE</scope>
    <source>
        <strain evidence="2">DNF</strain>
    </source>
</reference>
<feature type="transmembrane region" description="Helical" evidence="1">
    <location>
        <begin position="102"/>
        <end position="124"/>
    </location>
</feature>
<evidence type="ECO:0000256" key="1">
    <source>
        <dbReference type="SAM" id="Phobius"/>
    </source>
</evidence>
<evidence type="ECO:0000313" key="2">
    <source>
        <dbReference type="EMBL" id="CAI4030318.1"/>
    </source>
</evidence>
<evidence type="ECO:0008006" key="4">
    <source>
        <dbReference type="Google" id="ProtNLM"/>
    </source>
</evidence>
<dbReference type="Proteomes" id="UP001179121">
    <property type="component" value="Chromosome"/>
</dbReference>
<protein>
    <recommendedName>
        <fullName evidence="4">DUF2938 domain-containing protein</fullName>
    </recommendedName>
</protein>